<reference evidence="1 2" key="1">
    <citation type="submission" date="2018-05" db="EMBL/GenBank/DDBJ databases">
        <title>Evolution of GPA BGCs.</title>
        <authorList>
            <person name="Waglechner N."/>
            <person name="Wright G.D."/>
        </authorList>
    </citation>
    <scope>NUCLEOTIDE SEQUENCE [LARGE SCALE GENOMIC DNA]</scope>
    <source>
        <strain evidence="1 2">A82846</strain>
    </source>
</reference>
<evidence type="ECO:0000313" key="2">
    <source>
        <dbReference type="Proteomes" id="UP000287547"/>
    </source>
</evidence>
<dbReference type="EMBL" id="QHKI01000029">
    <property type="protein sequence ID" value="RSM80416.1"/>
    <property type="molecule type" value="Genomic_DNA"/>
</dbReference>
<name>A0A428Z3B8_KIBAR</name>
<proteinExistence type="predicted"/>
<sequence>MQIALINNRAQQKYGALVGALDLVSEAFDAVDKVIDGMDPGKASGGWTVATPDELRGMRTKAFEAIERFRAGTKKYEAELVSRDWRL</sequence>
<dbReference type="AlphaFoldDB" id="A0A428Z3B8"/>
<dbReference type="OrthoDB" id="3696695at2"/>
<evidence type="ECO:0000313" key="1">
    <source>
        <dbReference type="EMBL" id="RSM80416.1"/>
    </source>
</evidence>
<dbReference type="Proteomes" id="UP000287547">
    <property type="component" value="Unassembled WGS sequence"/>
</dbReference>
<gene>
    <name evidence="1" type="ORF">DMH04_30255</name>
</gene>
<comment type="caution">
    <text evidence="1">The sequence shown here is derived from an EMBL/GenBank/DDBJ whole genome shotgun (WGS) entry which is preliminary data.</text>
</comment>
<dbReference type="RefSeq" id="WP_037252597.1">
    <property type="nucleotide sequence ID" value="NZ_QHKI01000029.1"/>
</dbReference>
<accession>A0A428Z3B8</accession>
<protein>
    <submittedName>
        <fullName evidence="1">Uncharacterized protein</fullName>
    </submittedName>
</protein>
<organism evidence="1 2">
    <name type="scientific">Kibdelosporangium aridum</name>
    <dbReference type="NCBI Taxonomy" id="2030"/>
    <lineage>
        <taxon>Bacteria</taxon>
        <taxon>Bacillati</taxon>
        <taxon>Actinomycetota</taxon>
        <taxon>Actinomycetes</taxon>
        <taxon>Pseudonocardiales</taxon>
        <taxon>Pseudonocardiaceae</taxon>
        <taxon>Kibdelosporangium</taxon>
    </lineage>
</organism>